<proteinExistence type="predicted"/>
<evidence type="ECO:0000313" key="3">
    <source>
        <dbReference type="Proteomes" id="UP000009296"/>
    </source>
</evidence>
<keyword evidence="1" id="KW-1133">Transmembrane helix</keyword>
<protein>
    <submittedName>
        <fullName evidence="2">Nucleoside recognition domain protein</fullName>
    </submittedName>
</protein>
<dbReference type="RefSeq" id="WP_013867631.1">
    <property type="nucleotide sequence ID" value="NC_015636.1"/>
</dbReference>
<name>F8AK79_METOI</name>
<evidence type="ECO:0000256" key="1">
    <source>
        <dbReference type="SAM" id="Phobius"/>
    </source>
</evidence>
<evidence type="ECO:0000313" key="2">
    <source>
        <dbReference type="EMBL" id="AEH07450.1"/>
    </source>
</evidence>
<feature type="transmembrane region" description="Helical" evidence="1">
    <location>
        <begin position="203"/>
        <end position="226"/>
    </location>
</feature>
<keyword evidence="1" id="KW-0472">Membrane</keyword>
<dbReference type="EMBL" id="CP002792">
    <property type="protein sequence ID" value="AEH07450.1"/>
    <property type="molecule type" value="Genomic_DNA"/>
</dbReference>
<dbReference type="PANTHER" id="PTHR38139:SF1">
    <property type="entry name" value="NUCLEOSIDE TRANSPORTER_FEOB GTPASE GATE DOMAIN-CONTAINING PROTEIN"/>
    <property type="match status" value="1"/>
</dbReference>
<gene>
    <name evidence="2" type="ordered locus">Metok_1487</name>
</gene>
<keyword evidence="1" id="KW-0812">Transmembrane</keyword>
<dbReference type="OrthoDB" id="51620at2157"/>
<dbReference type="eggNOG" id="arCOG00360">
    <property type="taxonomic scope" value="Archaea"/>
</dbReference>
<dbReference type="STRING" id="647113.Metok_1487"/>
<feature type="transmembrane region" description="Helical" evidence="1">
    <location>
        <begin position="246"/>
        <end position="265"/>
    </location>
</feature>
<feature type="transmembrane region" description="Helical" evidence="1">
    <location>
        <begin position="277"/>
        <end position="295"/>
    </location>
</feature>
<reference evidence="2" key="1">
    <citation type="submission" date="2011-05" db="EMBL/GenBank/DDBJ databases">
        <title>Complete sequence of chromosome of Methanothermococcus okinawensis IH1.</title>
        <authorList>
            <consortium name="US DOE Joint Genome Institute"/>
            <person name="Lucas S."/>
            <person name="Han J."/>
            <person name="Lapidus A."/>
            <person name="Cheng J.-F."/>
            <person name="Goodwin L."/>
            <person name="Pitluck S."/>
            <person name="Peters L."/>
            <person name="Mikhailova N."/>
            <person name="Held B."/>
            <person name="Han C."/>
            <person name="Tapia R."/>
            <person name="Land M."/>
            <person name="Hauser L."/>
            <person name="Kyrpides N."/>
            <person name="Ivanova N."/>
            <person name="Pagani I."/>
            <person name="Sieprawska-Lupa M."/>
            <person name="Takai K."/>
            <person name="Miyazaki J."/>
            <person name="Whitman W."/>
            <person name="Woyke T."/>
        </authorList>
    </citation>
    <scope>NUCLEOTIDE SEQUENCE</scope>
    <source>
        <strain evidence="2">IH1</strain>
    </source>
</reference>
<dbReference type="HOGENOM" id="CLU_048086_2_1_2"/>
<organism evidence="2 3">
    <name type="scientific">Methanothermococcus okinawensis (strain DSM 14208 / JCM 11175 / IH1)</name>
    <dbReference type="NCBI Taxonomy" id="647113"/>
    <lineage>
        <taxon>Archaea</taxon>
        <taxon>Methanobacteriati</taxon>
        <taxon>Methanobacteriota</taxon>
        <taxon>Methanomada group</taxon>
        <taxon>Methanococci</taxon>
        <taxon>Methanococcales</taxon>
        <taxon>Methanococcaceae</taxon>
        <taxon>Methanothermococcus</taxon>
    </lineage>
</organism>
<dbReference type="Proteomes" id="UP000009296">
    <property type="component" value="Chromosome"/>
</dbReference>
<feature type="transmembrane region" description="Helical" evidence="1">
    <location>
        <begin position="307"/>
        <end position="331"/>
    </location>
</feature>
<dbReference type="KEGG" id="mok:Metok_1487"/>
<dbReference type="GeneID" id="10773645"/>
<dbReference type="PANTHER" id="PTHR38139">
    <property type="entry name" value="GATE DOMAIN-CONTAINING PROTEIN"/>
    <property type="match status" value="1"/>
</dbReference>
<dbReference type="AlphaFoldDB" id="F8AK79"/>
<feature type="transmembrane region" description="Helical" evidence="1">
    <location>
        <begin position="119"/>
        <end position="143"/>
    </location>
</feature>
<dbReference type="InterPro" id="IPR038880">
    <property type="entry name" value="MJ0871-like"/>
</dbReference>
<keyword evidence="3" id="KW-1185">Reference proteome</keyword>
<sequence>MKEFIVSLFYLTYMFLKYSIPGLLIGMFIAETLVALNVITKLSFIGTIFTKIANLPEECGLALTLAFIDPRAANVMLIDFYKNNQISKKELYISSLMDSFPAILKHWDSLVPTLFATMGMLGIVYFFILVLIGLITTVIFAIIGKLTIKKDINDDKNKNKDDNNINDIKNNNVEKNISIKEINNYKNLFKTVIYKTIKISLPIIKTIFIASFITSFLIKIGIFDYITEYIKTHISFLPFSTEELTISITAMINSIAAYTMAGSLVDSHAINNIQAIRALLFGSVLSSITIIRYFIPYYVGLYGVKDGISLMTISTLTRVVISIFFIAIISVL</sequence>
<accession>F8AK79</accession>